<keyword evidence="2" id="KW-1185">Reference proteome</keyword>
<dbReference type="Proteomes" id="UP000501891">
    <property type="component" value="Chromosome"/>
</dbReference>
<evidence type="ECO:0000313" key="1">
    <source>
        <dbReference type="EMBL" id="QJE71726.1"/>
    </source>
</evidence>
<sequence length="133" mass="15075">MRAVEIGEEGTETHCIIMLDGEMSNGNQYFPLSQTRNDPVIYYPDAFIEFSVFGEKWKMATDSFRYSFDVILSDGSAYFVFGYGMGEIGHLNISTGVIDFSEKIIANVTREYKILSQNPGDAEPTILFERKDQ</sequence>
<name>A0A858R3Q0_9PROT</name>
<organism evidence="1 2">
    <name type="scientific">Aerophototrophica crusticola</name>
    <dbReference type="NCBI Taxonomy" id="1709002"/>
    <lineage>
        <taxon>Bacteria</taxon>
        <taxon>Pseudomonadati</taxon>
        <taxon>Pseudomonadota</taxon>
        <taxon>Alphaproteobacteria</taxon>
        <taxon>Rhodospirillales</taxon>
        <taxon>Rhodospirillaceae</taxon>
        <taxon>Aerophototrophica</taxon>
    </lineage>
</organism>
<reference evidence="1" key="1">
    <citation type="submission" date="2020-04" db="EMBL/GenBank/DDBJ databases">
        <title>A desert anoxygenic phototrophic bacterium fixes CO2 using RubisCO under aerobic conditions.</title>
        <authorList>
            <person name="Tang K."/>
        </authorList>
    </citation>
    <scope>NUCLEOTIDE SEQUENCE [LARGE SCALE GENOMIC DNA]</scope>
    <source>
        <strain evidence="1">MIMtkB3</strain>
    </source>
</reference>
<proteinExistence type="predicted"/>
<gene>
    <name evidence="1" type="ORF">HHL28_00110</name>
</gene>
<protein>
    <submittedName>
        <fullName evidence="1">Uncharacterized protein</fullName>
    </submittedName>
</protein>
<dbReference type="KEGG" id="acru:HHL28_00110"/>
<dbReference type="EMBL" id="CP051775">
    <property type="protein sequence ID" value="QJE71726.1"/>
    <property type="molecule type" value="Genomic_DNA"/>
</dbReference>
<accession>A0A858R3Q0</accession>
<evidence type="ECO:0000313" key="2">
    <source>
        <dbReference type="Proteomes" id="UP000501891"/>
    </source>
</evidence>
<dbReference type="AlphaFoldDB" id="A0A858R3Q0"/>